<evidence type="ECO:0000256" key="2">
    <source>
        <dbReference type="ARBA" id="ARBA00007208"/>
    </source>
</evidence>
<evidence type="ECO:0000256" key="1">
    <source>
        <dbReference type="ARBA" id="ARBA00004533"/>
    </source>
</evidence>
<dbReference type="InterPro" id="IPR000645">
    <property type="entry name" value="T2SS_GspN_CS"/>
</dbReference>
<evidence type="ECO:0000313" key="11">
    <source>
        <dbReference type="EMBL" id="OOZ39164.1"/>
    </source>
</evidence>
<dbReference type="PROSITE" id="PS01142">
    <property type="entry name" value="T2SP_N"/>
    <property type="match status" value="1"/>
</dbReference>
<comment type="similarity">
    <text evidence="2">Belongs to the GSP N family.</text>
</comment>
<evidence type="ECO:0000256" key="9">
    <source>
        <dbReference type="ARBA" id="ARBA00023136"/>
    </source>
</evidence>
<dbReference type="Pfam" id="PF01203">
    <property type="entry name" value="T2SSN"/>
    <property type="match status" value="1"/>
</dbReference>
<sequence length="256" mass="27588">MKPLLRYLGLAVGAYLLMLVITLPATHLNGWFGAHLPQLKLHTPGGTLWSGNAASVRIDNTTLENVEWCYAPTALLSGRIGFNTQIKSRLVKGEGLLSIDAEQLVGIDGLTAISSLAQLPLPPMAAAVKPTGKLELRLTQARLAGKQIKSLTGELIWRDASFSLAQPVALGDLKATFATNEQGLQIDISDLGGDLQTNLKITIDAKMNYRLNGNLNLRNQQRLDLQQLLSMLGARGNSNRAAINLSGRLPQLPLTL</sequence>
<dbReference type="EMBL" id="MPRL01000058">
    <property type="protein sequence ID" value="OOZ39164.1"/>
    <property type="molecule type" value="Genomic_DNA"/>
</dbReference>
<keyword evidence="5" id="KW-1003">Cell membrane</keyword>
<keyword evidence="8" id="KW-0653">Protein transport</keyword>
<comment type="caution">
    <text evidence="11">The sequence shown here is derived from an EMBL/GenBank/DDBJ whole genome shotgun (WGS) entry which is preliminary data.</text>
</comment>
<dbReference type="GO" id="GO:0015628">
    <property type="term" value="P:protein secretion by the type II secretion system"/>
    <property type="evidence" value="ECO:0007669"/>
    <property type="project" value="InterPro"/>
</dbReference>
<accession>A0A1T2L282</accession>
<keyword evidence="4" id="KW-0813">Transport</keyword>
<proteinExistence type="inferred from homology"/>
<evidence type="ECO:0000256" key="6">
    <source>
        <dbReference type="ARBA" id="ARBA00022519"/>
    </source>
</evidence>
<dbReference type="GO" id="GO:0015627">
    <property type="term" value="C:type II protein secretion system complex"/>
    <property type="evidence" value="ECO:0007669"/>
    <property type="project" value="InterPro"/>
</dbReference>
<keyword evidence="12" id="KW-1185">Reference proteome</keyword>
<evidence type="ECO:0000256" key="7">
    <source>
        <dbReference type="ARBA" id="ARBA00022692"/>
    </source>
</evidence>
<dbReference type="GO" id="GO:0005886">
    <property type="term" value="C:plasma membrane"/>
    <property type="evidence" value="ECO:0007669"/>
    <property type="project" value="UniProtKB-SubCell"/>
</dbReference>
<evidence type="ECO:0000256" key="3">
    <source>
        <dbReference type="ARBA" id="ARBA00021563"/>
    </source>
</evidence>
<evidence type="ECO:0000313" key="12">
    <source>
        <dbReference type="Proteomes" id="UP000191110"/>
    </source>
</evidence>
<evidence type="ECO:0000256" key="10">
    <source>
        <dbReference type="ARBA" id="ARBA00030772"/>
    </source>
</evidence>
<protein>
    <recommendedName>
        <fullName evidence="3">Type II secretion system protein N</fullName>
    </recommendedName>
    <alternativeName>
        <fullName evidence="10">General secretion pathway protein N</fullName>
    </alternativeName>
</protein>
<keyword evidence="6" id="KW-0997">Cell inner membrane</keyword>
<dbReference type="Proteomes" id="UP000191110">
    <property type="component" value="Unassembled WGS sequence"/>
</dbReference>
<dbReference type="RefSeq" id="WP_078484470.1">
    <property type="nucleotide sequence ID" value="NZ_MPRL01000058.1"/>
</dbReference>
<dbReference type="InterPro" id="IPR022792">
    <property type="entry name" value="T2SS_protein-GspN"/>
</dbReference>
<dbReference type="OrthoDB" id="6706905at2"/>
<dbReference type="AlphaFoldDB" id="A0A1T2L282"/>
<keyword evidence="9" id="KW-0472">Membrane</keyword>
<evidence type="ECO:0000256" key="5">
    <source>
        <dbReference type="ARBA" id="ARBA00022475"/>
    </source>
</evidence>
<comment type="subcellular location">
    <subcellularLocation>
        <location evidence="1">Cell inner membrane</location>
    </subcellularLocation>
</comment>
<name>A0A1T2L282_9GAMM</name>
<evidence type="ECO:0000256" key="4">
    <source>
        <dbReference type="ARBA" id="ARBA00022448"/>
    </source>
</evidence>
<reference evidence="11 12" key="1">
    <citation type="submission" date="2016-11" db="EMBL/GenBank/DDBJ databases">
        <title>Mixed transmission modes and dynamic genome evolution in an obligate animal-bacterial symbiosis.</title>
        <authorList>
            <person name="Russell S.L."/>
            <person name="Corbett-Detig R.B."/>
            <person name="Cavanaugh C.M."/>
        </authorList>
    </citation>
    <scope>NUCLEOTIDE SEQUENCE [LARGE SCALE GENOMIC DNA]</scope>
    <source>
        <strain evidence="11">Sveles-Q1</strain>
    </source>
</reference>
<evidence type="ECO:0000256" key="8">
    <source>
        <dbReference type="ARBA" id="ARBA00022927"/>
    </source>
</evidence>
<keyword evidence="7" id="KW-0812">Transmembrane</keyword>
<organism evidence="11 12">
    <name type="scientific">Solemya pervernicosa gill symbiont</name>
    <dbReference type="NCBI Taxonomy" id="642797"/>
    <lineage>
        <taxon>Bacteria</taxon>
        <taxon>Pseudomonadati</taxon>
        <taxon>Pseudomonadota</taxon>
        <taxon>Gammaproteobacteria</taxon>
        <taxon>sulfur-oxidizing symbionts</taxon>
    </lineage>
</organism>
<gene>
    <name evidence="11" type="ORF">BOW53_12750</name>
</gene>